<comment type="similarity">
    <text evidence="2">Belongs to the SusD family.</text>
</comment>
<dbReference type="InterPro" id="IPR011990">
    <property type="entry name" value="TPR-like_helical_dom_sf"/>
</dbReference>
<proteinExistence type="inferred from homology"/>
<evidence type="ECO:0000256" key="1">
    <source>
        <dbReference type="ARBA" id="ARBA00004442"/>
    </source>
</evidence>
<dbReference type="InterPro" id="IPR012944">
    <property type="entry name" value="SusD_RagB_dom"/>
</dbReference>
<keyword evidence="4" id="KW-0472">Membrane</keyword>
<evidence type="ECO:0000256" key="2">
    <source>
        <dbReference type="ARBA" id="ARBA00006275"/>
    </source>
</evidence>
<comment type="subcellular location">
    <subcellularLocation>
        <location evidence="1">Cell outer membrane</location>
    </subcellularLocation>
</comment>
<keyword evidence="5" id="KW-0998">Cell outer membrane</keyword>
<comment type="caution">
    <text evidence="8">The sequence shown here is derived from an EMBL/GenBank/DDBJ whole genome shotgun (WGS) entry which is preliminary data.</text>
</comment>
<evidence type="ECO:0000256" key="4">
    <source>
        <dbReference type="ARBA" id="ARBA00023136"/>
    </source>
</evidence>
<dbReference type="SUPFAM" id="SSF48452">
    <property type="entry name" value="TPR-like"/>
    <property type="match status" value="1"/>
</dbReference>
<sequence length="495" mass="56449">MKRILTTIILLSILSTSCKKFLDVRPQGKSTQEELFKTQKGFRDVLTGAYIRMKGGSIYGGDMMWGNVEYLAINWDNPNSANISRTKLINGDYTDQTVKDWFSSTYENLYKVIADVNGILENIDAKKAVFTGGNYEIVKGEALTLRAFCHFDALRMFGPLPTNITANGVLPYVKTVTKNTHLPLSYVEFAKSILADLEEAEALLKDVDPIRKYSIAQLNSTVTPVVNDPYLQYRQVRMNYYAVLALKARVYLWLVPLDNANKQNAARYAKMVIDAVDDNGAHTFRLGVETDRAAEDYTMSAEHISALSVYNLEDIANSSFGKDGGLLRIDYPSGDGYFYLNNLFPPSERLADIRWKDMWTLKASTQVMYKKFIQKKGLPDYQVLQIPLLRLSEMYLIGTECAESKTEAEGIYIAYCVKKGIPFTSFNVNDWTGDRRNKMIREYVREFYAEGQSFFTFKRYNVTTLPSGWTGSYYNAKPERYLIPKPDREISYTNN</sequence>
<dbReference type="Pfam" id="PF07980">
    <property type="entry name" value="SusD_RagB"/>
    <property type="match status" value="1"/>
</dbReference>
<dbReference type="Proteomes" id="UP000309594">
    <property type="component" value="Unassembled WGS sequence"/>
</dbReference>
<evidence type="ECO:0000259" key="6">
    <source>
        <dbReference type="Pfam" id="PF07980"/>
    </source>
</evidence>
<organism evidence="8 9">
    <name type="scientific">Pedobacter hiemivivus</name>
    <dbReference type="NCBI Taxonomy" id="2530454"/>
    <lineage>
        <taxon>Bacteria</taxon>
        <taxon>Pseudomonadati</taxon>
        <taxon>Bacteroidota</taxon>
        <taxon>Sphingobacteriia</taxon>
        <taxon>Sphingobacteriales</taxon>
        <taxon>Sphingobacteriaceae</taxon>
        <taxon>Pedobacter</taxon>
    </lineage>
</organism>
<dbReference type="RefSeq" id="WP_136881737.1">
    <property type="nucleotide sequence ID" value="NZ_SWDX01000010.1"/>
</dbReference>
<keyword evidence="3" id="KW-0732">Signal</keyword>
<evidence type="ECO:0000313" key="9">
    <source>
        <dbReference type="Proteomes" id="UP000309594"/>
    </source>
</evidence>
<dbReference type="PROSITE" id="PS51257">
    <property type="entry name" value="PROKAR_LIPOPROTEIN"/>
    <property type="match status" value="1"/>
</dbReference>
<evidence type="ECO:0000256" key="5">
    <source>
        <dbReference type="ARBA" id="ARBA00023237"/>
    </source>
</evidence>
<evidence type="ECO:0000256" key="3">
    <source>
        <dbReference type="ARBA" id="ARBA00022729"/>
    </source>
</evidence>
<accession>A0A4U1G146</accession>
<evidence type="ECO:0000313" key="8">
    <source>
        <dbReference type="EMBL" id="TKC57215.1"/>
    </source>
</evidence>
<gene>
    <name evidence="8" type="ORF">FBD94_21550</name>
</gene>
<protein>
    <submittedName>
        <fullName evidence="8">Uncharacterized protein</fullName>
    </submittedName>
</protein>
<name>A0A4U1G146_9SPHI</name>
<dbReference type="Pfam" id="PF14322">
    <property type="entry name" value="SusD-like_3"/>
    <property type="match status" value="1"/>
</dbReference>
<evidence type="ECO:0000259" key="7">
    <source>
        <dbReference type="Pfam" id="PF14322"/>
    </source>
</evidence>
<dbReference type="AlphaFoldDB" id="A0A4U1G146"/>
<feature type="domain" description="RagB/SusD" evidence="6">
    <location>
        <begin position="364"/>
        <end position="464"/>
    </location>
</feature>
<feature type="domain" description="SusD-like N-terminal" evidence="7">
    <location>
        <begin position="20"/>
        <end position="206"/>
    </location>
</feature>
<dbReference type="InterPro" id="IPR033985">
    <property type="entry name" value="SusD-like_N"/>
</dbReference>
<reference evidence="8 9" key="1">
    <citation type="submission" date="2019-04" db="EMBL/GenBank/DDBJ databases">
        <title>Pedobacter sp. RP-1-16 sp. nov., isolated from Arctic soil.</title>
        <authorList>
            <person name="Dahal R.H."/>
            <person name="Kim D.-U."/>
        </authorList>
    </citation>
    <scope>NUCLEOTIDE SEQUENCE [LARGE SCALE GENOMIC DNA]</scope>
    <source>
        <strain evidence="8 9">RP-1-16</strain>
    </source>
</reference>
<dbReference type="EMBL" id="SWDX01000010">
    <property type="protein sequence ID" value="TKC57215.1"/>
    <property type="molecule type" value="Genomic_DNA"/>
</dbReference>
<dbReference type="Gene3D" id="1.25.40.390">
    <property type="match status" value="1"/>
</dbReference>